<evidence type="ECO:0000313" key="4">
    <source>
        <dbReference type="Proteomes" id="UP000184932"/>
    </source>
</evidence>
<keyword evidence="4" id="KW-1185">Reference proteome</keyword>
<dbReference type="OrthoDB" id="9766710at2"/>
<evidence type="ECO:0000256" key="2">
    <source>
        <dbReference type="SAM" id="SignalP"/>
    </source>
</evidence>
<feature type="repeat" description="TPR" evidence="1">
    <location>
        <begin position="402"/>
        <end position="435"/>
    </location>
</feature>
<dbReference type="EMBL" id="FSRL01000001">
    <property type="protein sequence ID" value="SIN74400.1"/>
    <property type="molecule type" value="Genomic_DNA"/>
</dbReference>
<sequence length="571" mass="62842">MIPTLLRSAAALALAVSTALPAVAQQADRGLAGSYLAARVASFNNDFRAAADYYTRALVRDRGNPLLLENAILAFVGLADFRAAVPIAQQMVATVEESQIAQLVLIADRLRKKEYQPVLDELDAGETVGPLVDGLVRAWSELALGNMDKALEAFDAAASDTGLKAFGLYHKALAFAVAGDFEGADNIFSGREAGPLRLSRRGVIAHAQVLSQLGRNPDAVELMDKAFTRDLDPELSTIRAQLEAGETLPFTVIGSADDGLAEVFLSVAGALNGETTDSYTLLYSRTSEFLRPDDNTEALLLSAELLDQMQQFELATRTYDRVSRDDPAFHAAEMGRAEALRQDGKVDAATEVLRQLARTRPEILGVHIALGDILRGEEKWAESEAAYDKAIALFEDDLETHWVVYYARGITRERLKTWALAEADFRKALELRPNQPQVLNYLGYSYVEMGENLVEALDMIERAVAERPDSGHITDSLGWVLYRLGRYDEAVGHMERAAELLPVDPIVNDHLGDVYWAVGRQLEARFQWKRALSFDPEESDALRIRRKLELGLDRVLAEEGAKPLTVVNDEG</sequence>
<feature type="repeat" description="TPR" evidence="1">
    <location>
        <begin position="471"/>
        <end position="504"/>
    </location>
</feature>
<proteinExistence type="predicted"/>
<organism evidence="3 4">
    <name type="scientific">Vannielia litorea</name>
    <dbReference type="NCBI Taxonomy" id="1217970"/>
    <lineage>
        <taxon>Bacteria</taxon>
        <taxon>Pseudomonadati</taxon>
        <taxon>Pseudomonadota</taxon>
        <taxon>Alphaproteobacteria</taxon>
        <taxon>Rhodobacterales</taxon>
        <taxon>Paracoccaceae</taxon>
        <taxon>Vannielia</taxon>
    </lineage>
</organism>
<protein>
    <submittedName>
        <fullName evidence="3">Flp pilus assembly protein TadD, contains TPR repeats</fullName>
    </submittedName>
</protein>
<dbReference type="Pfam" id="PF13432">
    <property type="entry name" value="TPR_16"/>
    <property type="match status" value="3"/>
</dbReference>
<evidence type="ECO:0000256" key="1">
    <source>
        <dbReference type="PROSITE-ProRule" id="PRU00339"/>
    </source>
</evidence>
<dbReference type="PANTHER" id="PTHR12558">
    <property type="entry name" value="CELL DIVISION CYCLE 16,23,27"/>
    <property type="match status" value="1"/>
</dbReference>
<dbReference type="InterPro" id="IPR011990">
    <property type="entry name" value="TPR-like_helical_dom_sf"/>
</dbReference>
<dbReference type="PROSITE" id="PS50005">
    <property type="entry name" value="TPR"/>
    <property type="match status" value="2"/>
</dbReference>
<dbReference type="SUPFAM" id="SSF48452">
    <property type="entry name" value="TPR-like"/>
    <property type="match status" value="3"/>
</dbReference>
<evidence type="ECO:0000313" key="3">
    <source>
        <dbReference type="EMBL" id="SIN74400.1"/>
    </source>
</evidence>
<dbReference type="InterPro" id="IPR019734">
    <property type="entry name" value="TPR_rpt"/>
</dbReference>
<name>A0A1N6DUI0_9RHOB</name>
<keyword evidence="2" id="KW-0732">Signal</keyword>
<dbReference type="Proteomes" id="UP000184932">
    <property type="component" value="Unassembled WGS sequence"/>
</dbReference>
<dbReference type="STRING" id="1217970.SAMN05444002_0018"/>
<keyword evidence="1" id="KW-0802">TPR repeat</keyword>
<dbReference type="SMART" id="SM00028">
    <property type="entry name" value="TPR"/>
    <property type="match status" value="8"/>
</dbReference>
<dbReference type="PANTHER" id="PTHR12558:SF13">
    <property type="entry name" value="CELL DIVISION CYCLE PROTEIN 27 HOMOLOG"/>
    <property type="match status" value="1"/>
</dbReference>
<accession>A0A1N6DUI0</accession>
<feature type="signal peptide" evidence="2">
    <location>
        <begin position="1"/>
        <end position="24"/>
    </location>
</feature>
<feature type="chain" id="PRO_5012636238" evidence="2">
    <location>
        <begin position="25"/>
        <end position="571"/>
    </location>
</feature>
<gene>
    <name evidence="3" type="ORF">SAMN05444002_0018</name>
</gene>
<dbReference type="AlphaFoldDB" id="A0A1N6DUI0"/>
<dbReference type="RefSeq" id="WP_074254255.1">
    <property type="nucleotide sequence ID" value="NZ_FSRL01000001.1"/>
</dbReference>
<dbReference type="Gene3D" id="1.25.40.10">
    <property type="entry name" value="Tetratricopeptide repeat domain"/>
    <property type="match status" value="2"/>
</dbReference>
<reference evidence="4" key="1">
    <citation type="submission" date="2016-11" db="EMBL/GenBank/DDBJ databases">
        <authorList>
            <person name="Varghese N."/>
            <person name="Submissions S."/>
        </authorList>
    </citation>
    <scope>NUCLEOTIDE SEQUENCE [LARGE SCALE GENOMIC DNA]</scope>
    <source>
        <strain evidence="4">DSM 29440</strain>
    </source>
</reference>